<evidence type="ECO:0000313" key="2">
    <source>
        <dbReference type="Proteomes" id="UP000253782"/>
    </source>
</evidence>
<dbReference type="InterPro" id="IPR035905">
    <property type="entry name" value="Barstar-like_sf"/>
</dbReference>
<evidence type="ECO:0000313" key="1">
    <source>
        <dbReference type="EMBL" id="RDD80042.1"/>
    </source>
</evidence>
<proteinExistence type="predicted"/>
<dbReference type="SUPFAM" id="SSF52038">
    <property type="entry name" value="Barstar-related"/>
    <property type="match status" value="1"/>
</dbReference>
<dbReference type="OrthoDB" id="7575400at2"/>
<keyword evidence="2" id="KW-1185">Reference proteome</keyword>
<protein>
    <recommendedName>
        <fullName evidence="3">Barstar (barnase inhibitor) domain-containing protein</fullName>
    </recommendedName>
</protein>
<gene>
    <name evidence="1" type="ORF">DVJ77_19410</name>
</gene>
<name>A0A369UH12_9GAMM</name>
<accession>A0A369UH12</accession>
<dbReference type="EMBL" id="QQAH01000022">
    <property type="protein sequence ID" value="RDD80042.1"/>
    <property type="molecule type" value="Genomic_DNA"/>
</dbReference>
<dbReference type="AlphaFoldDB" id="A0A369UH12"/>
<evidence type="ECO:0008006" key="3">
    <source>
        <dbReference type="Google" id="ProtNLM"/>
    </source>
</evidence>
<comment type="caution">
    <text evidence="1">The sequence shown here is derived from an EMBL/GenBank/DDBJ whole genome shotgun (WGS) entry which is preliminary data.</text>
</comment>
<reference evidence="1 2" key="1">
    <citation type="submission" date="2018-07" db="EMBL/GenBank/DDBJ databases">
        <title>Dyella tabacisoli L4-6T, whole genome shotgun sequence.</title>
        <authorList>
            <person name="Zhou X.-K."/>
            <person name="Li W.-J."/>
            <person name="Duan Y.-Q."/>
        </authorList>
    </citation>
    <scope>NUCLEOTIDE SEQUENCE [LARGE SCALE GENOMIC DNA]</scope>
    <source>
        <strain evidence="1 2">L4-6</strain>
    </source>
</reference>
<dbReference type="Proteomes" id="UP000253782">
    <property type="component" value="Unassembled WGS sequence"/>
</dbReference>
<sequence>MDFAVQCADVGDEAGFWQAYLDAVRPEGATSFGCNMDAFRDAILGGGPGWPGECVLRLMDFDHLRTIGGGHLCRFLRDLAVESRHVTITFE</sequence>
<organism evidence="1 2">
    <name type="scientific">Dyella tabacisoli</name>
    <dbReference type="NCBI Taxonomy" id="2282381"/>
    <lineage>
        <taxon>Bacteria</taxon>
        <taxon>Pseudomonadati</taxon>
        <taxon>Pseudomonadota</taxon>
        <taxon>Gammaproteobacteria</taxon>
        <taxon>Lysobacterales</taxon>
        <taxon>Rhodanobacteraceae</taxon>
        <taxon>Dyella</taxon>
    </lineage>
</organism>